<sequence length="109" mass="12629">MFCSFHGLDILSYFFRGLFLNTILFAKENQSIQCYNSIHIYNAVISNTDFSISQCFLPHENTVITIYVTVYYFLGSLHIPAAREKQLRANLIEQKVINNSHSSEKINYP</sequence>
<dbReference type="Proteomes" id="UP001217089">
    <property type="component" value="Unassembled WGS sequence"/>
</dbReference>
<dbReference type="EMBL" id="JARBDR010000917">
    <property type="protein sequence ID" value="KAJ8303039.1"/>
    <property type="molecule type" value="Genomic_DNA"/>
</dbReference>
<protein>
    <submittedName>
        <fullName evidence="1">Uncharacterized protein</fullName>
    </submittedName>
</protein>
<name>A0ABQ9ECI1_TEGGR</name>
<evidence type="ECO:0000313" key="2">
    <source>
        <dbReference type="Proteomes" id="UP001217089"/>
    </source>
</evidence>
<keyword evidence="2" id="KW-1185">Reference proteome</keyword>
<evidence type="ECO:0000313" key="1">
    <source>
        <dbReference type="EMBL" id="KAJ8303039.1"/>
    </source>
</evidence>
<feature type="non-terminal residue" evidence="1">
    <location>
        <position position="109"/>
    </location>
</feature>
<accession>A0ABQ9ECI1</accession>
<comment type="caution">
    <text evidence="1">The sequence shown here is derived from an EMBL/GenBank/DDBJ whole genome shotgun (WGS) entry which is preliminary data.</text>
</comment>
<reference evidence="1 2" key="1">
    <citation type="submission" date="2022-12" db="EMBL/GenBank/DDBJ databases">
        <title>Chromosome-level genome of Tegillarca granosa.</title>
        <authorList>
            <person name="Kim J."/>
        </authorList>
    </citation>
    <scope>NUCLEOTIDE SEQUENCE [LARGE SCALE GENOMIC DNA]</scope>
    <source>
        <strain evidence="1">Teg-2019</strain>
        <tissue evidence="1">Adductor muscle</tissue>
    </source>
</reference>
<gene>
    <name evidence="1" type="ORF">KUTeg_019435</name>
</gene>
<proteinExistence type="predicted"/>
<organism evidence="1 2">
    <name type="scientific">Tegillarca granosa</name>
    <name type="common">Malaysian cockle</name>
    <name type="synonym">Anadara granosa</name>
    <dbReference type="NCBI Taxonomy" id="220873"/>
    <lineage>
        <taxon>Eukaryota</taxon>
        <taxon>Metazoa</taxon>
        <taxon>Spiralia</taxon>
        <taxon>Lophotrochozoa</taxon>
        <taxon>Mollusca</taxon>
        <taxon>Bivalvia</taxon>
        <taxon>Autobranchia</taxon>
        <taxon>Pteriomorphia</taxon>
        <taxon>Arcoida</taxon>
        <taxon>Arcoidea</taxon>
        <taxon>Arcidae</taxon>
        <taxon>Tegillarca</taxon>
    </lineage>
</organism>